<keyword evidence="5" id="KW-1185">Reference proteome</keyword>
<evidence type="ECO:0000256" key="2">
    <source>
        <dbReference type="ARBA" id="ARBA00022840"/>
    </source>
</evidence>
<dbReference type="PANTHER" id="PTHR24220">
    <property type="entry name" value="IMPORT ATP-BINDING PROTEIN"/>
    <property type="match status" value="1"/>
</dbReference>
<dbReference type="InterPro" id="IPR003593">
    <property type="entry name" value="AAA+_ATPase"/>
</dbReference>
<keyword evidence="1" id="KW-0547">Nucleotide-binding</keyword>
<evidence type="ECO:0000313" key="4">
    <source>
        <dbReference type="EMBL" id="MFB9995167.1"/>
    </source>
</evidence>
<dbReference type="SMART" id="SM00382">
    <property type="entry name" value="AAA"/>
    <property type="match status" value="1"/>
</dbReference>
<dbReference type="Proteomes" id="UP001589733">
    <property type="component" value="Unassembled WGS sequence"/>
</dbReference>
<sequence>MSGAIPLNPPVEVRPVEIETGPALITHGLSFQHGREVTLTYPDLHLPAGAQLTITGPSGTGKTTLLHLLAGLLRPTTGEVKFGPTLVSAPQEGLREAFRRAQVGYVFQDFHLMPGLSALENVELGLRVAGAAQPHAKAFTALERLDLGHRLQHAPHQLSTGERQRVALARAVAHAPGLLLVDEPTAHLDRSRAGAALDLLRETADQLGATLIVVTHDPLVADAFTHRLELGDLELSPLNLGDAR</sequence>
<dbReference type="GO" id="GO:0005524">
    <property type="term" value="F:ATP binding"/>
    <property type="evidence" value="ECO:0007669"/>
    <property type="project" value="UniProtKB-KW"/>
</dbReference>
<protein>
    <submittedName>
        <fullName evidence="4">ABC transporter ATP-binding protein</fullName>
    </submittedName>
</protein>
<dbReference type="Pfam" id="PF00005">
    <property type="entry name" value="ABC_tran"/>
    <property type="match status" value="1"/>
</dbReference>
<keyword evidence="2 4" id="KW-0067">ATP-binding</keyword>
<gene>
    <name evidence="4" type="ORF">ACFFLM_24790</name>
</gene>
<evidence type="ECO:0000313" key="5">
    <source>
        <dbReference type="Proteomes" id="UP001589733"/>
    </source>
</evidence>
<dbReference type="PROSITE" id="PS50893">
    <property type="entry name" value="ABC_TRANSPORTER_2"/>
    <property type="match status" value="1"/>
</dbReference>
<dbReference type="PANTHER" id="PTHR24220:SF659">
    <property type="entry name" value="TRANSPORTER, PUTATIVE-RELATED"/>
    <property type="match status" value="1"/>
</dbReference>
<proteinExistence type="predicted"/>
<dbReference type="InterPro" id="IPR003439">
    <property type="entry name" value="ABC_transporter-like_ATP-bd"/>
</dbReference>
<feature type="domain" description="ABC transporter" evidence="3">
    <location>
        <begin position="24"/>
        <end position="243"/>
    </location>
</feature>
<dbReference type="EMBL" id="JBHLYR010000084">
    <property type="protein sequence ID" value="MFB9995167.1"/>
    <property type="molecule type" value="Genomic_DNA"/>
</dbReference>
<organism evidence="4 5">
    <name type="scientific">Deinococcus oregonensis</name>
    <dbReference type="NCBI Taxonomy" id="1805970"/>
    <lineage>
        <taxon>Bacteria</taxon>
        <taxon>Thermotogati</taxon>
        <taxon>Deinococcota</taxon>
        <taxon>Deinococci</taxon>
        <taxon>Deinococcales</taxon>
        <taxon>Deinococcaceae</taxon>
        <taxon>Deinococcus</taxon>
    </lineage>
</organism>
<evidence type="ECO:0000256" key="1">
    <source>
        <dbReference type="ARBA" id="ARBA00022741"/>
    </source>
</evidence>
<name>A0ABV6B7E6_9DEIO</name>
<comment type="caution">
    <text evidence="4">The sequence shown here is derived from an EMBL/GenBank/DDBJ whole genome shotgun (WGS) entry which is preliminary data.</text>
</comment>
<dbReference type="RefSeq" id="WP_380016838.1">
    <property type="nucleotide sequence ID" value="NZ_JBHLYR010000084.1"/>
</dbReference>
<evidence type="ECO:0000259" key="3">
    <source>
        <dbReference type="PROSITE" id="PS50893"/>
    </source>
</evidence>
<accession>A0ABV6B7E6</accession>
<dbReference type="SUPFAM" id="SSF52540">
    <property type="entry name" value="P-loop containing nucleoside triphosphate hydrolases"/>
    <property type="match status" value="1"/>
</dbReference>
<dbReference type="Gene3D" id="3.40.50.300">
    <property type="entry name" value="P-loop containing nucleotide triphosphate hydrolases"/>
    <property type="match status" value="1"/>
</dbReference>
<dbReference type="InterPro" id="IPR015854">
    <property type="entry name" value="ABC_transpr_LolD-like"/>
</dbReference>
<dbReference type="InterPro" id="IPR027417">
    <property type="entry name" value="P-loop_NTPase"/>
</dbReference>
<reference evidence="4 5" key="1">
    <citation type="submission" date="2024-09" db="EMBL/GenBank/DDBJ databases">
        <authorList>
            <person name="Sun Q."/>
            <person name="Mori K."/>
        </authorList>
    </citation>
    <scope>NUCLEOTIDE SEQUENCE [LARGE SCALE GENOMIC DNA]</scope>
    <source>
        <strain evidence="4 5">JCM 13503</strain>
    </source>
</reference>